<dbReference type="PANTHER" id="PTHR48207">
    <property type="entry name" value="SUCCINATE--HYDROXYMETHYLGLUTARATE COA-TRANSFERASE"/>
    <property type="match status" value="1"/>
</dbReference>
<dbReference type="GO" id="GO:0008410">
    <property type="term" value="F:CoA-transferase activity"/>
    <property type="evidence" value="ECO:0007669"/>
    <property type="project" value="TreeGrafter"/>
</dbReference>
<evidence type="ECO:0000313" key="3">
    <source>
        <dbReference type="Proteomes" id="UP000319769"/>
    </source>
</evidence>
<dbReference type="InterPro" id="IPR050483">
    <property type="entry name" value="CoA-transferase_III_domain"/>
</dbReference>
<dbReference type="InterPro" id="IPR003673">
    <property type="entry name" value="CoA-Trfase_fam_III"/>
</dbReference>
<dbReference type="SUPFAM" id="SSF89796">
    <property type="entry name" value="CoA-transferase family III (CaiB/BaiF)"/>
    <property type="match status" value="1"/>
</dbReference>
<dbReference type="RefSeq" id="WP_144757746.1">
    <property type="nucleotide sequence ID" value="NZ_VMNW02000039.1"/>
</dbReference>
<reference evidence="2" key="1">
    <citation type="submission" date="2019-09" db="EMBL/GenBank/DDBJ databases">
        <authorList>
            <person name="Teo W.F.A."/>
            <person name="Duangmal K."/>
        </authorList>
    </citation>
    <scope>NUCLEOTIDE SEQUENCE [LARGE SCALE GENOMIC DNA]</scope>
    <source>
        <strain evidence="2">K81G1</strain>
    </source>
</reference>
<proteinExistence type="predicted"/>
<accession>A0A5N0UYV9</accession>
<keyword evidence="1 2" id="KW-0808">Transferase</keyword>
<protein>
    <submittedName>
        <fullName evidence="2">CoA transferase</fullName>
    </submittedName>
</protein>
<sequence>MGTRDRGALSGVRIADFGWVLAGPYATMLLSYLGAEVIKIESRRRPDEQRIAHRAGFSEDLEASSNFLEVNLNKRSVSLNIATEEGAALARRIVAQSDVVVENMRPGVMDRLGLGYQELVKVKPDIIMASISGWGSTGPLRQYTAYAPCFASFGGLANLTGYADGEPNTSTSAMDARSGTAAAFAVMMALTIRQRTGQGQYIDMSSCEALNSLIGENVLEYVMNGRSPMRQGNADAIMAPHNCYRAAGEDKWISIAVGTDAEWDGLRAAMGDPEWARDEAFASTYSRWQHRDRLDPLLQQWTERHAPGELTELLQAHGVPAFPSYSAEELFADPHLRARDSITEVKHPVLGERLAVSPPWRLSETPAAITKTAPLLGEDNQYVLCDLLGLSEDEVARLAEQKVVY</sequence>
<dbReference type="Gene3D" id="3.30.1540.10">
    <property type="entry name" value="formyl-coa transferase, domain 3"/>
    <property type="match status" value="1"/>
</dbReference>
<dbReference type="InterPro" id="IPR044855">
    <property type="entry name" value="CoA-Trfase_III_dom3_sf"/>
</dbReference>
<gene>
    <name evidence="2" type="ORF">FPZ12_024480</name>
</gene>
<dbReference type="PANTHER" id="PTHR48207:SF3">
    <property type="entry name" value="SUCCINATE--HYDROXYMETHYLGLUTARATE COA-TRANSFERASE"/>
    <property type="match status" value="1"/>
</dbReference>
<dbReference type="Gene3D" id="3.40.50.10540">
    <property type="entry name" value="Crotonobetainyl-coa:carnitine coa-transferase, domain 1"/>
    <property type="match status" value="1"/>
</dbReference>
<name>A0A5N0UYV9_9PSEU</name>
<evidence type="ECO:0000313" key="2">
    <source>
        <dbReference type="EMBL" id="KAA9157798.1"/>
    </source>
</evidence>
<dbReference type="AlphaFoldDB" id="A0A5N0UYV9"/>
<dbReference type="EMBL" id="VMNW02000039">
    <property type="protein sequence ID" value="KAA9157798.1"/>
    <property type="molecule type" value="Genomic_DNA"/>
</dbReference>
<keyword evidence="3" id="KW-1185">Reference proteome</keyword>
<evidence type="ECO:0000256" key="1">
    <source>
        <dbReference type="ARBA" id="ARBA00022679"/>
    </source>
</evidence>
<organism evidence="2 3">
    <name type="scientific">Amycolatopsis acidicola</name>
    <dbReference type="NCBI Taxonomy" id="2596893"/>
    <lineage>
        <taxon>Bacteria</taxon>
        <taxon>Bacillati</taxon>
        <taxon>Actinomycetota</taxon>
        <taxon>Actinomycetes</taxon>
        <taxon>Pseudonocardiales</taxon>
        <taxon>Pseudonocardiaceae</taxon>
        <taxon>Amycolatopsis</taxon>
    </lineage>
</organism>
<dbReference type="InterPro" id="IPR023606">
    <property type="entry name" value="CoA-Trfase_III_dom_1_sf"/>
</dbReference>
<dbReference type="Pfam" id="PF02515">
    <property type="entry name" value="CoA_transf_3"/>
    <property type="match status" value="1"/>
</dbReference>
<dbReference type="OrthoDB" id="4251672at2"/>
<dbReference type="Proteomes" id="UP000319769">
    <property type="component" value="Unassembled WGS sequence"/>
</dbReference>
<comment type="caution">
    <text evidence="2">The sequence shown here is derived from an EMBL/GenBank/DDBJ whole genome shotgun (WGS) entry which is preliminary data.</text>
</comment>